<dbReference type="GeneTree" id="ENSGT01030000235000"/>
<proteinExistence type="predicted"/>
<name>A0A3Q3LRV9_9TELE</name>
<dbReference type="InParanoid" id="A0A3Q3LRV9"/>
<keyword evidence="3" id="KW-1185">Reference proteome</keyword>
<feature type="compositionally biased region" description="Polar residues" evidence="1">
    <location>
        <begin position="10"/>
        <end position="24"/>
    </location>
</feature>
<evidence type="ECO:0008006" key="4">
    <source>
        <dbReference type="Google" id="ProtNLM"/>
    </source>
</evidence>
<dbReference type="PANTHER" id="PTHR46894">
    <property type="entry name" value="TSC22 DOMAIN FAMILY PROTEIN 2"/>
    <property type="match status" value="1"/>
</dbReference>
<evidence type="ECO:0000313" key="3">
    <source>
        <dbReference type="Proteomes" id="UP000261640"/>
    </source>
</evidence>
<protein>
    <recommendedName>
        <fullName evidence="4">TSC22 domain family member 4</fullName>
    </recommendedName>
</protein>
<reference evidence="2" key="1">
    <citation type="submission" date="2025-08" db="UniProtKB">
        <authorList>
            <consortium name="Ensembl"/>
        </authorList>
    </citation>
    <scope>IDENTIFICATION</scope>
</reference>
<feature type="compositionally biased region" description="Polar residues" evidence="1">
    <location>
        <begin position="36"/>
        <end position="56"/>
    </location>
</feature>
<dbReference type="Proteomes" id="UP000261640">
    <property type="component" value="Unplaced"/>
</dbReference>
<reference evidence="2" key="2">
    <citation type="submission" date="2025-09" db="UniProtKB">
        <authorList>
            <consortium name="Ensembl"/>
        </authorList>
    </citation>
    <scope>IDENTIFICATION</scope>
</reference>
<dbReference type="AlphaFoldDB" id="A0A3Q3LRV9"/>
<dbReference type="Ensembl" id="ENSMAMT00000017457.2">
    <property type="protein sequence ID" value="ENSMAMP00000016998.2"/>
    <property type="gene ID" value="ENSMAMG00000011518.2"/>
</dbReference>
<dbReference type="InterPro" id="IPR053049">
    <property type="entry name" value="TSC22_domain_protein_2"/>
</dbReference>
<dbReference type="STRING" id="205130.ENSMAMP00000016998"/>
<evidence type="ECO:0000313" key="2">
    <source>
        <dbReference type="Ensembl" id="ENSMAMP00000016998.2"/>
    </source>
</evidence>
<evidence type="ECO:0000256" key="1">
    <source>
        <dbReference type="SAM" id="MobiDB-lite"/>
    </source>
</evidence>
<dbReference type="PANTHER" id="PTHR46894:SF2">
    <property type="entry name" value="TSC22 DOMAIN FAMILY MEMBER 4"/>
    <property type="match status" value="1"/>
</dbReference>
<organism evidence="2 3">
    <name type="scientific">Mastacembelus armatus</name>
    <name type="common">zig-zag eel</name>
    <dbReference type="NCBI Taxonomy" id="205130"/>
    <lineage>
        <taxon>Eukaryota</taxon>
        <taxon>Metazoa</taxon>
        <taxon>Chordata</taxon>
        <taxon>Craniata</taxon>
        <taxon>Vertebrata</taxon>
        <taxon>Euteleostomi</taxon>
        <taxon>Actinopterygii</taxon>
        <taxon>Neopterygii</taxon>
        <taxon>Teleostei</taxon>
        <taxon>Neoteleostei</taxon>
        <taxon>Acanthomorphata</taxon>
        <taxon>Anabantaria</taxon>
        <taxon>Synbranchiformes</taxon>
        <taxon>Mastacembelidae</taxon>
        <taxon>Mastacembelus</taxon>
    </lineage>
</organism>
<accession>A0A3Q3LRV9</accession>
<sequence>MSGGKRRSGFQITSVTSDLNKTPGGQSGPSMILPVLQSQASSCTRQGSSSQPTTPSLKRKYISHDSSGMGSSSRFRVVRLAVGKTRSGGRSESYHRGRWMCTDFTERQEEAGYRRVMDSMRHAHSLESLEVFGWDRDRDGIRSQTTTHQLTHPIRGREGMGLILHSGPPSPTQGPPSPTQGPINMWLLDHKQQIRTQALDSTPPIASARPRDPPPPRLDVDTAGQVCKHKRANNRRNQMTLKPLTCDLSVCQSVLRLSHSQPSSPPAGSYHQSLTPVQTPAAFSLDQVIFNLPGDIR</sequence>
<feature type="region of interest" description="Disordered" evidence="1">
    <location>
        <begin position="1"/>
        <end position="71"/>
    </location>
</feature>